<sequence length="123" mass="13815">MSAKATIREYYRTLEAGDPLGPFFAADDVVKFGISERLVGGSEVRRGLEEQTDRTADWAVDSRALRVTDRGCHAWFSDSVALSWRDVEAGVEHSFETRWSGTLEARDGEWVFVGMHVSTPRSF</sequence>
<organism evidence="2 3">
    <name type="scientific">Halobellus ruber</name>
    <dbReference type="NCBI Taxonomy" id="2761102"/>
    <lineage>
        <taxon>Archaea</taxon>
        <taxon>Methanobacteriati</taxon>
        <taxon>Methanobacteriota</taxon>
        <taxon>Stenosarchaea group</taxon>
        <taxon>Halobacteria</taxon>
        <taxon>Halobacteriales</taxon>
        <taxon>Haloferacaceae</taxon>
        <taxon>Halobellus</taxon>
    </lineage>
</organism>
<protein>
    <submittedName>
        <fullName evidence="2">Nuclear transport factor 2 family protein</fullName>
    </submittedName>
</protein>
<name>A0A7J9SFA8_9EURY</name>
<gene>
    <name evidence="2" type="ORF">H5V44_00500</name>
</gene>
<dbReference type="RefSeq" id="WP_185191186.1">
    <property type="nucleotide sequence ID" value="NZ_JACKXD010000001.1"/>
</dbReference>
<comment type="caution">
    <text evidence="2">The sequence shown here is derived from an EMBL/GenBank/DDBJ whole genome shotgun (WGS) entry which is preliminary data.</text>
</comment>
<evidence type="ECO:0000313" key="2">
    <source>
        <dbReference type="EMBL" id="MBB6644799.1"/>
    </source>
</evidence>
<reference evidence="2 3" key="1">
    <citation type="submission" date="2020-08" db="EMBL/GenBank/DDBJ databases">
        <authorList>
            <person name="Seo M.-J."/>
        </authorList>
    </citation>
    <scope>NUCLEOTIDE SEQUENCE [LARGE SCALE GENOMIC DNA]</scope>
    <source>
        <strain evidence="2 3">MBLA0160</strain>
    </source>
</reference>
<dbReference type="AlphaFoldDB" id="A0A7J9SFA8"/>
<dbReference type="EMBL" id="JACKXD010000001">
    <property type="protein sequence ID" value="MBB6644799.1"/>
    <property type="molecule type" value="Genomic_DNA"/>
</dbReference>
<feature type="domain" description="SnoaL-like" evidence="1">
    <location>
        <begin position="4"/>
        <end position="120"/>
    </location>
</feature>
<dbReference type="SUPFAM" id="SSF54427">
    <property type="entry name" value="NTF2-like"/>
    <property type="match status" value="1"/>
</dbReference>
<keyword evidence="3" id="KW-1185">Reference proteome</keyword>
<dbReference type="Gene3D" id="3.10.450.50">
    <property type="match status" value="1"/>
</dbReference>
<evidence type="ECO:0000313" key="3">
    <source>
        <dbReference type="Proteomes" id="UP000546257"/>
    </source>
</evidence>
<dbReference type="InterPro" id="IPR032710">
    <property type="entry name" value="NTF2-like_dom_sf"/>
</dbReference>
<dbReference type="Pfam" id="PF13474">
    <property type="entry name" value="SnoaL_3"/>
    <property type="match status" value="1"/>
</dbReference>
<dbReference type="InterPro" id="IPR037401">
    <property type="entry name" value="SnoaL-like"/>
</dbReference>
<evidence type="ECO:0000259" key="1">
    <source>
        <dbReference type="Pfam" id="PF13474"/>
    </source>
</evidence>
<accession>A0A7J9SFA8</accession>
<proteinExistence type="predicted"/>
<dbReference type="Proteomes" id="UP000546257">
    <property type="component" value="Unassembled WGS sequence"/>
</dbReference>